<dbReference type="GO" id="GO:0001734">
    <property type="term" value="F:mRNA m(6)A methyltransferase activity"/>
    <property type="evidence" value="ECO:0007669"/>
    <property type="project" value="UniProtKB-EC"/>
</dbReference>
<comment type="similarity">
    <text evidence="6">Belongs to the MT-A70-like family.</text>
</comment>
<feature type="region of interest" description="Disordered" evidence="7">
    <location>
        <begin position="562"/>
        <end position="619"/>
    </location>
</feature>
<feature type="compositionally biased region" description="Polar residues" evidence="7">
    <location>
        <begin position="199"/>
        <end position="208"/>
    </location>
</feature>
<evidence type="ECO:0000256" key="4">
    <source>
        <dbReference type="ARBA" id="ARBA00022691"/>
    </source>
</evidence>
<proteinExistence type="inferred from homology"/>
<evidence type="ECO:0000256" key="2">
    <source>
        <dbReference type="ARBA" id="ARBA00022603"/>
    </source>
</evidence>
<dbReference type="SUPFAM" id="SSF53335">
    <property type="entry name" value="S-adenosyl-L-methionine-dependent methyltransferases"/>
    <property type="match status" value="1"/>
</dbReference>
<accession>A0AAV4EGC4</accession>
<dbReference type="EC" id="2.1.1.348" evidence="1"/>
<dbReference type="PROSITE" id="PS51143">
    <property type="entry name" value="MT_A70"/>
    <property type="match status" value="1"/>
</dbReference>
<dbReference type="InterPro" id="IPR007757">
    <property type="entry name" value="MT-A70-like"/>
</dbReference>
<feature type="compositionally biased region" description="Basic and acidic residues" evidence="7">
    <location>
        <begin position="21"/>
        <end position="32"/>
    </location>
</feature>
<feature type="region of interest" description="Disordered" evidence="7">
    <location>
        <begin position="402"/>
        <end position="439"/>
    </location>
</feature>
<dbReference type="GO" id="GO:0032259">
    <property type="term" value="P:methylation"/>
    <property type="evidence" value="ECO:0007669"/>
    <property type="project" value="UniProtKB-KW"/>
</dbReference>
<protein>
    <recommendedName>
        <fullName evidence="1">mRNA m(6)A methyltransferase</fullName>
        <ecNumber evidence="1">2.1.1.348</ecNumber>
    </recommendedName>
</protein>
<evidence type="ECO:0000256" key="3">
    <source>
        <dbReference type="ARBA" id="ARBA00022679"/>
    </source>
</evidence>
<evidence type="ECO:0000256" key="7">
    <source>
        <dbReference type="SAM" id="MobiDB-lite"/>
    </source>
</evidence>
<dbReference type="Pfam" id="PF05063">
    <property type="entry name" value="MT-A70"/>
    <property type="match status" value="1"/>
</dbReference>
<dbReference type="InterPro" id="IPR029063">
    <property type="entry name" value="SAM-dependent_MTases_sf"/>
</dbReference>
<organism evidence="8 9">
    <name type="scientific">Elysia marginata</name>
    <dbReference type="NCBI Taxonomy" id="1093978"/>
    <lineage>
        <taxon>Eukaryota</taxon>
        <taxon>Metazoa</taxon>
        <taxon>Spiralia</taxon>
        <taxon>Lophotrochozoa</taxon>
        <taxon>Mollusca</taxon>
        <taxon>Gastropoda</taxon>
        <taxon>Heterobranchia</taxon>
        <taxon>Euthyneura</taxon>
        <taxon>Panpulmonata</taxon>
        <taxon>Sacoglossa</taxon>
        <taxon>Placobranchoidea</taxon>
        <taxon>Plakobranchidae</taxon>
        <taxon>Elysia</taxon>
    </lineage>
</organism>
<dbReference type="PANTHER" id="PTHR12829">
    <property type="entry name" value="N6-ADENOSINE-METHYLTRANSFERASE"/>
    <property type="match status" value="1"/>
</dbReference>
<name>A0AAV4EGC4_9GAST</name>
<feature type="region of interest" description="Disordered" evidence="7">
    <location>
        <begin position="16"/>
        <end position="38"/>
    </location>
</feature>
<dbReference type="PANTHER" id="PTHR12829:SF7">
    <property type="entry name" value="N6-ADENOSINE-METHYLTRANSFERASE CATALYTIC SUBUNIT"/>
    <property type="match status" value="1"/>
</dbReference>
<feature type="region of interest" description="Disordered" evidence="7">
    <location>
        <begin position="51"/>
        <end position="73"/>
    </location>
</feature>
<feature type="region of interest" description="Disordered" evidence="7">
    <location>
        <begin position="179"/>
        <end position="214"/>
    </location>
</feature>
<evidence type="ECO:0000256" key="6">
    <source>
        <dbReference type="PROSITE-ProRule" id="PRU00489"/>
    </source>
</evidence>
<dbReference type="Proteomes" id="UP000762676">
    <property type="component" value="Unassembled WGS sequence"/>
</dbReference>
<sequence length="1093" mass="122390">MADAWNDIQALKNRQSSMRAKMMERRKQREGLAAELTSSGAAPSIVPVTTVSSSNANAEPPTATQQTNSSQIVKQPISTPVESSIKPTVLEKQDFAPIIDPDVEKKMLMVLCDTSLDIPSDSRVIAEHTSRFMEREVDIKMVEDLLRKFATEKLISIKTSEATSGLIVNSLDFTKLSAVTRGKKRPRDSEDEGEEDGINKQSKTSTGPESGDIESLLSMQSIKEREEKKINEEIQALLVTQTAKEQYLVEKFKSRGGPQLQEFCQYGTREECYRTCPDSANCKRLHFKKIIHKHTDESLGDCSFLNTCFHMDTCKDPSNIPVSTESTMSTPEGEALYENQNNHEGTVQQSSSDWFYPYDTQALFDPRQTVLNRPHVPQHPPVVDTNLSNNYTGMYFPVIVANGTSSENPSQMSTPNQTHSNHQTKVPKISQQSSDSQLKAKATVVKGNHSNNQSSMYQPHDCQRKEELESFIGLNATFGYGQQTTSASGALNLSQIINSTLLPSAQTYAQPVVLPFSLTAPPPGSITCAASTSSSSEDLLYDSLVPINHLWNFGGSTSNGCPSSSAARPMSSSSPPTAESKSVSVQNNYSSVKKKTKKLKDSSSNFQIGAKTKRIKQPDKWKKNVNKRAKLCGEEHVSRTGHLIPAKRVEYVDCSQCSFSCCKNFNQDLRQQIFDVFYSLGSNESQKQFVCQNVVEAPTKEIHVGRVKTLSLNNEMEVKGNVQGNGKTKHVHSENKRKVTRKYFLPESDNTKKQVCVKFFCRTLAIGTTFISHALKHKQFGCYMGKEKRGKPHNKIPEHLLEPARRHIQTVLFGSDSSVNDPYVSKRAVKKKFTEHGLNYVHYEIDYPRLPSTELLRKESSLGKALSSEIGDDGSVQMFPPQWIQCDLRYFDMSTLGKCAVVMADPPWDIHMELPYGTMGDNEMRRLNIPGLQDEGFIFLWVTGRAMELGRECLELWGYKRVDEIIWVKTNQLQRIIRTGRTGHWINHGKEHCLVGVKGNPKGVNRGMDCDVIVAEVRATSHKPDEIYGIIERLSPGTRKVELFGRPHNVQPNWITLGNQLEGVHLKDPDIVKLFREKYPDGNCMGPSQSQKR</sequence>
<reference evidence="8 9" key="1">
    <citation type="journal article" date="2021" name="Elife">
        <title>Chloroplast acquisition without the gene transfer in kleptoplastic sea slugs, Plakobranchus ocellatus.</title>
        <authorList>
            <person name="Maeda T."/>
            <person name="Takahashi S."/>
            <person name="Yoshida T."/>
            <person name="Shimamura S."/>
            <person name="Takaki Y."/>
            <person name="Nagai Y."/>
            <person name="Toyoda A."/>
            <person name="Suzuki Y."/>
            <person name="Arimoto A."/>
            <person name="Ishii H."/>
            <person name="Satoh N."/>
            <person name="Nishiyama T."/>
            <person name="Hasebe M."/>
            <person name="Maruyama T."/>
            <person name="Minagawa J."/>
            <person name="Obokata J."/>
            <person name="Shigenobu S."/>
        </authorList>
    </citation>
    <scope>NUCLEOTIDE SEQUENCE [LARGE SCALE GENOMIC DNA]</scope>
</reference>
<evidence type="ECO:0000256" key="5">
    <source>
        <dbReference type="ARBA" id="ARBA00048957"/>
    </source>
</evidence>
<comment type="caution">
    <text evidence="8">The sequence shown here is derived from an EMBL/GenBank/DDBJ whole genome shotgun (WGS) entry which is preliminary data.</text>
</comment>
<feature type="compositionally biased region" description="Polar residues" evidence="7">
    <location>
        <begin position="62"/>
        <end position="73"/>
    </location>
</feature>
<keyword evidence="4" id="KW-0949">S-adenosyl-L-methionine</keyword>
<dbReference type="AlphaFoldDB" id="A0AAV4EGC4"/>
<comment type="catalytic activity">
    <reaction evidence="5">
        <text>an adenosine in mRNA + S-adenosyl-L-methionine = an N(6)-methyladenosine in mRNA + S-adenosyl-L-homocysteine + H(+)</text>
        <dbReference type="Rhea" id="RHEA:55584"/>
        <dbReference type="Rhea" id="RHEA-COMP:12414"/>
        <dbReference type="Rhea" id="RHEA-COMP:12417"/>
        <dbReference type="ChEBI" id="CHEBI:15378"/>
        <dbReference type="ChEBI" id="CHEBI:57856"/>
        <dbReference type="ChEBI" id="CHEBI:59789"/>
        <dbReference type="ChEBI" id="CHEBI:74411"/>
        <dbReference type="ChEBI" id="CHEBI:74449"/>
        <dbReference type="EC" id="2.1.1.348"/>
    </reaction>
</comment>
<evidence type="ECO:0000313" key="9">
    <source>
        <dbReference type="Proteomes" id="UP000762676"/>
    </source>
</evidence>
<gene>
    <name evidence="8" type="ORF">ElyMa_005393100</name>
</gene>
<dbReference type="EMBL" id="BMAT01010738">
    <property type="protein sequence ID" value="GFR59785.1"/>
    <property type="molecule type" value="Genomic_DNA"/>
</dbReference>
<feature type="compositionally biased region" description="Polar residues" evidence="7">
    <location>
        <begin position="402"/>
        <end position="437"/>
    </location>
</feature>
<evidence type="ECO:0000256" key="1">
    <source>
        <dbReference type="ARBA" id="ARBA00012160"/>
    </source>
</evidence>
<dbReference type="GO" id="GO:0005634">
    <property type="term" value="C:nucleus"/>
    <property type="evidence" value="ECO:0007669"/>
    <property type="project" value="TreeGrafter"/>
</dbReference>
<feature type="compositionally biased region" description="Low complexity" evidence="7">
    <location>
        <begin position="562"/>
        <end position="584"/>
    </location>
</feature>
<keyword evidence="9" id="KW-1185">Reference proteome</keyword>
<evidence type="ECO:0000313" key="8">
    <source>
        <dbReference type="EMBL" id="GFR59785.1"/>
    </source>
</evidence>
<keyword evidence="2" id="KW-0489">Methyltransferase</keyword>
<keyword evidence="3" id="KW-0808">Transferase</keyword>
<dbReference type="GO" id="GO:0036396">
    <property type="term" value="C:RNA N6-methyladenosine methyltransferase complex"/>
    <property type="evidence" value="ECO:0007669"/>
    <property type="project" value="TreeGrafter"/>
</dbReference>